<sequence>MSDETLHRLIAAGWMFWHPQNEAGEVVAIGAIRRWAPAGEDLLIFRAEDDAAGVRVNPAGEAVWHRTGTVVEVANEMLELPHPDSPIAPRLVIATPVLWTP</sequence>
<evidence type="ECO:0000313" key="1">
    <source>
        <dbReference type="EMBL" id="MBP2183724.1"/>
    </source>
</evidence>
<dbReference type="EMBL" id="JAGGMS010000001">
    <property type="protein sequence ID" value="MBP2183724.1"/>
    <property type="molecule type" value="Genomic_DNA"/>
</dbReference>
<proteinExistence type="predicted"/>
<dbReference type="Proteomes" id="UP000741013">
    <property type="component" value="Unassembled WGS sequence"/>
</dbReference>
<evidence type="ECO:0000313" key="2">
    <source>
        <dbReference type="Proteomes" id="UP000741013"/>
    </source>
</evidence>
<comment type="caution">
    <text evidence="1">The sequence shown here is derived from an EMBL/GenBank/DDBJ whole genome shotgun (WGS) entry which is preliminary data.</text>
</comment>
<accession>A0ABS4PWB8</accession>
<name>A0ABS4PWB8_9PSEU</name>
<organism evidence="1 2">
    <name type="scientific">Amycolatopsis magusensis</name>
    <dbReference type="NCBI Taxonomy" id="882444"/>
    <lineage>
        <taxon>Bacteria</taxon>
        <taxon>Bacillati</taxon>
        <taxon>Actinomycetota</taxon>
        <taxon>Actinomycetes</taxon>
        <taxon>Pseudonocardiales</taxon>
        <taxon>Pseudonocardiaceae</taxon>
        <taxon>Amycolatopsis</taxon>
    </lineage>
</organism>
<gene>
    <name evidence="1" type="ORF">JOM49_005250</name>
</gene>
<dbReference type="RefSeq" id="WP_209666855.1">
    <property type="nucleotide sequence ID" value="NZ_JAGGMS010000001.1"/>
</dbReference>
<keyword evidence="2" id="KW-1185">Reference proteome</keyword>
<reference evidence="1 2" key="1">
    <citation type="submission" date="2021-03" db="EMBL/GenBank/DDBJ databases">
        <title>Sequencing the genomes of 1000 actinobacteria strains.</title>
        <authorList>
            <person name="Klenk H.-P."/>
        </authorList>
    </citation>
    <scope>NUCLEOTIDE SEQUENCE [LARGE SCALE GENOMIC DNA]</scope>
    <source>
        <strain evidence="1 2">DSM 45510</strain>
    </source>
</reference>
<protein>
    <submittedName>
        <fullName evidence="1">Uncharacterized protein</fullName>
    </submittedName>
</protein>